<sequence length="164" mass="16994">MLSSGIASRLERLQHQGTGGTDGVVCADYGAPGHSASTLARAKKGLTADLIHKFNQMSAASRAATQGRAAMATEPSRQRTPRAGAPRPGDTQRKEGPSGTGSDNAARAGIGESRAVDTQPLGLHLGAAAGRPSLFLSDSELDRALLEIREFSRTMDIALLDDAS</sequence>
<dbReference type="Proteomes" id="UP001143981">
    <property type="component" value="Unassembled WGS sequence"/>
</dbReference>
<feature type="region of interest" description="Disordered" evidence="1">
    <location>
        <begin position="59"/>
        <end position="111"/>
    </location>
</feature>
<evidence type="ECO:0000313" key="2">
    <source>
        <dbReference type="EMBL" id="KAJ1728222.1"/>
    </source>
</evidence>
<accession>A0A9W8CXX0</accession>
<dbReference type="AlphaFoldDB" id="A0A9W8CXX0"/>
<name>A0A9W8CXX0_9FUNG</name>
<protein>
    <submittedName>
        <fullName evidence="2">Uncharacterized protein</fullName>
    </submittedName>
</protein>
<evidence type="ECO:0000313" key="3">
    <source>
        <dbReference type="Proteomes" id="UP001143981"/>
    </source>
</evidence>
<comment type="caution">
    <text evidence="2">The sequence shown here is derived from an EMBL/GenBank/DDBJ whole genome shotgun (WGS) entry which is preliminary data.</text>
</comment>
<dbReference type="EMBL" id="JANBOI010000867">
    <property type="protein sequence ID" value="KAJ1728222.1"/>
    <property type="molecule type" value="Genomic_DNA"/>
</dbReference>
<gene>
    <name evidence="2" type="ORF">LPJ61_004149</name>
</gene>
<feature type="compositionally biased region" description="Low complexity" evidence="1">
    <location>
        <begin position="59"/>
        <end position="73"/>
    </location>
</feature>
<evidence type="ECO:0000256" key="1">
    <source>
        <dbReference type="SAM" id="MobiDB-lite"/>
    </source>
</evidence>
<keyword evidence="3" id="KW-1185">Reference proteome</keyword>
<proteinExistence type="predicted"/>
<organism evidence="2 3">
    <name type="scientific">Coemansia biformis</name>
    <dbReference type="NCBI Taxonomy" id="1286918"/>
    <lineage>
        <taxon>Eukaryota</taxon>
        <taxon>Fungi</taxon>
        <taxon>Fungi incertae sedis</taxon>
        <taxon>Zoopagomycota</taxon>
        <taxon>Kickxellomycotina</taxon>
        <taxon>Kickxellomycetes</taxon>
        <taxon>Kickxellales</taxon>
        <taxon>Kickxellaceae</taxon>
        <taxon>Coemansia</taxon>
    </lineage>
</organism>
<reference evidence="2" key="1">
    <citation type="submission" date="2022-07" db="EMBL/GenBank/DDBJ databases">
        <title>Phylogenomic reconstructions and comparative analyses of Kickxellomycotina fungi.</title>
        <authorList>
            <person name="Reynolds N.K."/>
            <person name="Stajich J.E."/>
            <person name="Barry K."/>
            <person name="Grigoriev I.V."/>
            <person name="Crous P."/>
            <person name="Smith M.E."/>
        </authorList>
    </citation>
    <scope>NUCLEOTIDE SEQUENCE</scope>
    <source>
        <strain evidence="2">BCRC 34381</strain>
    </source>
</reference>
<dbReference type="OrthoDB" id="5524774at2759"/>